<dbReference type="Pfam" id="PF08448">
    <property type="entry name" value="PAS_4"/>
    <property type="match status" value="2"/>
</dbReference>
<dbReference type="InterPro" id="IPR013656">
    <property type="entry name" value="PAS_4"/>
</dbReference>
<dbReference type="InterPro" id="IPR011495">
    <property type="entry name" value="Sig_transdc_His_kin_sub2_dim/P"/>
</dbReference>
<dbReference type="PANTHER" id="PTHR44757">
    <property type="entry name" value="DIGUANYLATE CYCLASE DGCP"/>
    <property type="match status" value="1"/>
</dbReference>
<dbReference type="SMART" id="SM00091">
    <property type="entry name" value="PAS"/>
    <property type="match status" value="6"/>
</dbReference>
<evidence type="ECO:0000259" key="1">
    <source>
        <dbReference type="PROSITE" id="PS50112"/>
    </source>
</evidence>
<dbReference type="InterPro" id="IPR000700">
    <property type="entry name" value="PAS-assoc_C"/>
</dbReference>
<feature type="domain" description="PAS" evidence="1">
    <location>
        <begin position="267"/>
        <end position="331"/>
    </location>
</feature>
<evidence type="ECO:0000313" key="4">
    <source>
        <dbReference type="Proteomes" id="UP000317557"/>
    </source>
</evidence>
<dbReference type="Proteomes" id="UP000317557">
    <property type="component" value="Unassembled WGS sequence"/>
</dbReference>
<feature type="domain" description="PAS" evidence="1">
    <location>
        <begin position="513"/>
        <end position="583"/>
    </location>
</feature>
<dbReference type="RefSeq" id="WP_142453941.1">
    <property type="nucleotide sequence ID" value="NZ_FXTP01000005.1"/>
</dbReference>
<feature type="domain" description="PAC" evidence="2">
    <location>
        <begin position="215"/>
        <end position="266"/>
    </location>
</feature>
<dbReference type="SUPFAM" id="SSF55785">
    <property type="entry name" value="PYP-like sensor domain (PAS domain)"/>
    <property type="match status" value="5"/>
</dbReference>
<dbReference type="CDD" id="cd00130">
    <property type="entry name" value="PAS"/>
    <property type="match status" value="5"/>
</dbReference>
<dbReference type="NCBIfam" id="TIGR00229">
    <property type="entry name" value="sensory_box"/>
    <property type="match status" value="5"/>
</dbReference>
<sequence length="993" mass="112550">MVRQDDIYTVIELDPLSRVILNSLNAHVAIIDTEGLVVAFNKKWKAFSDELQESWSHPYLDENILTCLQAPLASGSDSALRLLLGLKEVLNGESESFTAKINLSQENQQHWFSVTINTTGLDSGAVLVYEDISNQTISRQYLRETREKLAKYFQNNLYGILVADDNEVIIEANDEACKLLEISLHDITYSNISSYLDVEVDAGEIQKKINREGNYIGEHVLKTANGTEVPIELSVILFRNETGKPVTSWVFKDITNKKITEQALKESEQQYKLQFNNTLEGTIIGRPNGRILAVNPAACDLLGYTEEELVNKERDIIFDVKHPENCEALKQRRKNGEFTGEVFFTHKEGYTIPVEVSSVIFEAEDGTEKTIVSIKDISERKAIEQQLMQEKEFTESAISSLPSSFFVFKSTGELIRWNTMLENDFGYNADELENLNILELVHPEDRESIKFFLNRGFTGERVNLETRCVSKEGRVLHYLISGTSFFQNGEHFIVGSGLNQNDFKEIENERNRNAQLLTQLFDNSPIGIVLIDAKGKVKELNESFEQLFGYTNDELVGVELDETIVPSSMSMQAKTLSELSFTGDAFQTETIRRTKEGKEIPVLVGGVPVELDGEVIAIFGMYVDISERKRLENQIVELLETEKKARLHMQDMFEEAPSAIATLEGKNHTYTFANDRYKELVGRDELIGNSIAEVIPEFSDQGFLELLDICYREGKPFHFTEKKIYFNNEETGEKTVHYLNFVVKPLHDELQNIYGVIIEAIDVSEQVEARKIIEESLAEKETLLNEVHHRVKNNLAIVSGLLELEMFGSTDEKVSQHLQSSQSRISTIAKVHELLYQNASLSHVNFKKFIESVMIDQSKLPGYKAHEIISEIKIDDVVLNVNQAVPAGMLLNELLSCIEDELEGDITKHENRLSLVMKDLGSCIQINITDHFGGNLFRSFADTNLMEKQLRMELIHVLLKQIDGELTIDDKEKPTLTVSFAKREIKGPHSGLN</sequence>
<reference evidence="3 4" key="1">
    <citation type="submission" date="2017-05" db="EMBL/GenBank/DDBJ databases">
        <authorList>
            <person name="Varghese N."/>
            <person name="Submissions S."/>
        </authorList>
    </citation>
    <scope>NUCLEOTIDE SEQUENCE [LARGE SCALE GENOMIC DNA]</scope>
    <source>
        <strain evidence="3 4">DSM 21985</strain>
    </source>
</reference>
<dbReference type="AlphaFoldDB" id="A0A521CFL0"/>
<dbReference type="PROSITE" id="PS50113">
    <property type="entry name" value="PAC"/>
    <property type="match status" value="3"/>
</dbReference>
<dbReference type="InterPro" id="IPR000014">
    <property type="entry name" value="PAS"/>
</dbReference>
<dbReference type="InterPro" id="IPR001610">
    <property type="entry name" value="PAC"/>
</dbReference>
<dbReference type="PROSITE" id="PS50112">
    <property type="entry name" value="PAS"/>
    <property type="match status" value="3"/>
</dbReference>
<keyword evidence="4" id="KW-1185">Reference proteome</keyword>
<organism evidence="3 4">
    <name type="scientific">Gracilimonas mengyeensis</name>
    <dbReference type="NCBI Taxonomy" id="1302730"/>
    <lineage>
        <taxon>Bacteria</taxon>
        <taxon>Pseudomonadati</taxon>
        <taxon>Balneolota</taxon>
        <taxon>Balneolia</taxon>
        <taxon>Balneolales</taxon>
        <taxon>Balneolaceae</taxon>
        <taxon>Gracilimonas</taxon>
    </lineage>
</organism>
<dbReference type="Pfam" id="PF07568">
    <property type="entry name" value="HisKA_2"/>
    <property type="match status" value="1"/>
</dbReference>
<protein>
    <submittedName>
        <fullName evidence="3">PAS domain S-box-containing protein</fullName>
    </submittedName>
</protein>
<name>A0A521CFL0_9BACT</name>
<feature type="domain" description="PAC" evidence="2">
    <location>
        <begin position="338"/>
        <end position="389"/>
    </location>
</feature>
<evidence type="ECO:0000313" key="3">
    <source>
        <dbReference type="EMBL" id="SMO58233.1"/>
    </source>
</evidence>
<evidence type="ECO:0000259" key="2">
    <source>
        <dbReference type="PROSITE" id="PS50113"/>
    </source>
</evidence>
<dbReference type="PANTHER" id="PTHR44757:SF2">
    <property type="entry name" value="BIOFILM ARCHITECTURE MAINTENANCE PROTEIN MBAA"/>
    <property type="match status" value="1"/>
</dbReference>
<dbReference type="InterPro" id="IPR035965">
    <property type="entry name" value="PAS-like_dom_sf"/>
</dbReference>
<dbReference type="OrthoDB" id="9811889at2"/>
<dbReference type="SMART" id="SM00086">
    <property type="entry name" value="PAC"/>
    <property type="match status" value="4"/>
</dbReference>
<gene>
    <name evidence="3" type="ORF">SAMN06265219_105115</name>
</gene>
<feature type="domain" description="PAC" evidence="2">
    <location>
        <begin position="584"/>
        <end position="637"/>
    </location>
</feature>
<dbReference type="Pfam" id="PF13426">
    <property type="entry name" value="PAS_9"/>
    <property type="match status" value="3"/>
</dbReference>
<proteinExistence type="predicted"/>
<accession>A0A521CFL0</accession>
<dbReference type="EMBL" id="FXTP01000005">
    <property type="protein sequence ID" value="SMO58233.1"/>
    <property type="molecule type" value="Genomic_DNA"/>
</dbReference>
<dbReference type="Gene3D" id="3.30.450.20">
    <property type="entry name" value="PAS domain"/>
    <property type="match status" value="5"/>
</dbReference>
<feature type="domain" description="PAS" evidence="1">
    <location>
        <begin position="390"/>
        <end position="460"/>
    </location>
</feature>
<dbReference type="InterPro" id="IPR052155">
    <property type="entry name" value="Biofilm_reg_signaling"/>
</dbReference>